<dbReference type="Gene3D" id="1.25.40.10">
    <property type="entry name" value="Tetratricopeptide repeat domain"/>
    <property type="match status" value="1"/>
</dbReference>
<sequence>MAYFCGHRQHVAFRPSLSRDRRAEVATERRHRRSLRCRGVDVADLDRQVRTLSGCIPPQLADRLLGLGHEQDVESLAGRGEWFCARAWARLLGERGRHDRARDVLAPYVATGWWPAARVQAELLEGRGRALEAIALTRPYARAGDRMALDFVGRLMARHDHGAEAFDLLSPGVEDWFLADALVDVAEAAGRDAEAAELLSAWIPADHRCDTPWCCRSGLDPDTALGLLARIRERQGRVDEAIALLRARNGTSVNGRDQLAELLARHGRIEELRAYAASDVHGHAAQRLAEVLEERGDLEGAIAVYRQEKAGSNRRYHDPVLLAGLLSRHGRADEAIAGLRAQVDSPGGAEDWVVDALCTLYAEHGRAREGLAHLDALKERRGGQEEWDFFRMRLPLLADCGLLDEAIELAGAHHEGASWYAAWSLSDLLAEAGRAEEAVAVLEQHPASNGSVLAERLIDLGRVEDAVRVLRNRPDPEPVTDDPWDGDRFDAPPF</sequence>
<evidence type="ECO:0000256" key="1">
    <source>
        <dbReference type="SAM" id="MobiDB-lite"/>
    </source>
</evidence>
<dbReference type="Proteomes" id="UP000001685">
    <property type="component" value="Chromosome"/>
</dbReference>
<evidence type="ECO:0008006" key="4">
    <source>
        <dbReference type="Google" id="ProtNLM"/>
    </source>
</evidence>
<evidence type="ECO:0000313" key="2">
    <source>
        <dbReference type="EMBL" id="BAG18350.1"/>
    </source>
</evidence>
<protein>
    <recommendedName>
        <fullName evidence="4">Tetratricopeptide repeat protein</fullName>
    </recommendedName>
</protein>
<dbReference type="HOGENOM" id="CLU_623909_0_0_11"/>
<name>B1VWM4_STRGG</name>
<organism evidence="2 3">
    <name type="scientific">Streptomyces griseus subsp. griseus (strain JCM 4626 / CBS 651.72 / NBRC 13350 / KCC S-0626 / ISP 5235)</name>
    <dbReference type="NCBI Taxonomy" id="455632"/>
    <lineage>
        <taxon>Bacteria</taxon>
        <taxon>Bacillati</taxon>
        <taxon>Actinomycetota</taxon>
        <taxon>Actinomycetes</taxon>
        <taxon>Kitasatosporales</taxon>
        <taxon>Streptomycetaceae</taxon>
        <taxon>Streptomyces</taxon>
    </lineage>
</organism>
<dbReference type="InterPro" id="IPR019734">
    <property type="entry name" value="TPR_rpt"/>
</dbReference>
<feature type="compositionally biased region" description="Basic and acidic residues" evidence="1">
    <location>
        <begin position="485"/>
        <end position="494"/>
    </location>
</feature>
<gene>
    <name evidence="2" type="ordered locus">SGR_1521</name>
</gene>
<dbReference type="Pfam" id="PF13176">
    <property type="entry name" value="TPR_7"/>
    <property type="match status" value="1"/>
</dbReference>
<dbReference type="KEGG" id="sgr:SGR_1521"/>
<feature type="region of interest" description="Disordered" evidence="1">
    <location>
        <begin position="471"/>
        <end position="494"/>
    </location>
</feature>
<dbReference type="InterPro" id="IPR011990">
    <property type="entry name" value="TPR-like_helical_dom_sf"/>
</dbReference>
<dbReference type="eggNOG" id="COG0457">
    <property type="taxonomic scope" value="Bacteria"/>
</dbReference>
<reference evidence="3" key="1">
    <citation type="journal article" date="2008" name="J. Bacteriol.">
        <title>Genome sequence of the streptomycin-producing microorganism Streptomyces griseus IFO 13350.</title>
        <authorList>
            <person name="Ohnishi Y."/>
            <person name="Ishikawa J."/>
            <person name="Hara H."/>
            <person name="Suzuki H."/>
            <person name="Ikenoya M."/>
            <person name="Ikeda H."/>
            <person name="Yamashita A."/>
            <person name="Hattori M."/>
            <person name="Horinouchi S."/>
        </authorList>
    </citation>
    <scope>NUCLEOTIDE SEQUENCE [LARGE SCALE GENOMIC DNA]</scope>
    <source>
        <strain evidence="3">JCM 4626 / NBRC 13350</strain>
    </source>
</reference>
<accession>B1VWM4</accession>
<dbReference type="EMBL" id="AP009493">
    <property type="protein sequence ID" value="BAG18350.1"/>
    <property type="molecule type" value="Genomic_DNA"/>
</dbReference>
<proteinExistence type="predicted"/>
<dbReference type="AlphaFoldDB" id="B1VWM4"/>
<evidence type="ECO:0000313" key="3">
    <source>
        <dbReference type="Proteomes" id="UP000001685"/>
    </source>
</evidence>